<evidence type="ECO:0000313" key="3">
    <source>
        <dbReference type="EMBL" id="GEK23035.1"/>
    </source>
</evidence>
<name>A0A510VD08_9CELL</name>
<dbReference type="SUPFAM" id="SSF54593">
    <property type="entry name" value="Glyoxalase/Bleomycin resistance protein/Dihydroxybiphenyl dioxygenase"/>
    <property type="match status" value="2"/>
</dbReference>
<sequence length="235" mass="24964">MTSRLVALVVEAHDPARLARFWADLLGRTSVEDSHGVLVPGSATQLGLRFVASTSARVGPDRMHLHLTSTDPADQQHTVDRALDLGARHLDVGQRPDEGHVVLADPEGYALCVIEPGTAFLAGCGALGEVTCAGSRAVGLFWAATLGWPLVWDNGAETAVQSPRGGTKVSWDGPPVPPRHGRNRQRFELAVQADDLPDEVDRLVRLGAARLAGAEPGAVELADPDGNEFSLRPSR</sequence>
<dbReference type="InterPro" id="IPR041581">
    <property type="entry name" value="Glyoxalase_6"/>
</dbReference>
<keyword evidence="4" id="KW-1185">Reference proteome</keyword>
<dbReference type="AlphaFoldDB" id="A0A510VD08"/>
<evidence type="ECO:0000259" key="2">
    <source>
        <dbReference type="Pfam" id="PF18029"/>
    </source>
</evidence>
<dbReference type="InterPro" id="IPR029068">
    <property type="entry name" value="Glyas_Bleomycin-R_OHBP_Dase"/>
</dbReference>
<feature type="domain" description="Glyoxalase-like" evidence="2">
    <location>
        <begin position="131"/>
        <end position="231"/>
    </location>
</feature>
<evidence type="ECO:0000256" key="1">
    <source>
        <dbReference type="SAM" id="MobiDB-lite"/>
    </source>
</evidence>
<feature type="domain" description="Glyoxalase-like" evidence="2">
    <location>
        <begin position="8"/>
        <end position="114"/>
    </location>
</feature>
<dbReference type="Pfam" id="PF18029">
    <property type="entry name" value="Glyoxalase_6"/>
    <property type="match status" value="2"/>
</dbReference>
<dbReference type="Gene3D" id="3.10.180.10">
    <property type="entry name" value="2,3-Dihydroxybiphenyl 1,2-Dioxygenase, domain 1"/>
    <property type="match status" value="2"/>
</dbReference>
<proteinExistence type="predicted"/>
<evidence type="ECO:0000313" key="4">
    <source>
        <dbReference type="Proteomes" id="UP000321118"/>
    </source>
</evidence>
<dbReference type="CDD" id="cd06587">
    <property type="entry name" value="VOC"/>
    <property type="match status" value="2"/>
</dbReference>
<dbReference type="Proteomes" id="UP000321118">
    <property type="component" value="Unassembled WGS sequence"/>
</dbReference>
<organism evidence="3 4">
    <name type="scientific">Cellulomonas xylanilytica</name>
    <dbReference type="NCBI Taxonomy" id="233583"/>
    <lineage>
        <taxon>Bacteria</taxon>
        <taxon>Bacillati</taxon>
        <taxon>Actinomycetota</taxon>
        <taxon>Actinomycetes</taxon>
        <taxon>Micrococcales</taxon>
        <taxon>Cellulomonadaceae</taxon>
        <taxon>Cellulomonas</taxon>
    </lineage>
</organism>
<gene>
    <name evidence="3" type="ORF">CXY01_35550</name>
</gene>
<comment type="caution">
    <text evidence="3">The sequence shown here is derived from an EMBL/GenBank/DDBJ whole genome shotgun (WGS) entry which is preliminary data.</text>
</comment>
<dbReference type="EMBL" id="BJUB01000013">
    <property type="protein sequence ID" value="GEK23035.1"/>
    <property type="molecule type" value="Genomic_DNA"/>
</dbReference>
<dbReference type="PANTHER" id="PTHR35908:SF1">
    <property type="entry name" value="CONSERVED PROTEIN"/>
    <property type="match status" value="1"/>
</dbReference>
<accession>A0A510VD08</accession>
<dbReference type="PANTHER" id="PTHR35908">
    <property type="entry name" value="HYPOTHETICAL FUSION PROTEIN"/>
    <property type="match status" value="1"/>
</dbReference>
<feature type="region of interest" description="Disordered" evidence="1">
    <location>
        <begin position="159"/>
        <end position="183"/>
    </location>
</feature>
<reference evidence="3 4" key="1">
    <citation type="submission" date="2019-07" db="EMBL/GenBank/DDBJ databases">
        <title>Whole genome shotgun sequence of Cellulomonas xylanilytica NBRC 101102.</title>
        <authorList>
            <person name="Hosoyama A."/>
            <person name="Uohara A."/>
            <person name="Ohji S."/>
            <person name="Ichikawa N."/>
        </authorList>
    </citation>
    <scope>NUCLEOTIDE SEQUENCE [LARGE SCALE GENOMIC DNA]</scope>
    <source>
        <strain evidence="3 4">NBRC 101102</strain>
    </source>
</reference>
<dbReference type="RefSeq" id="WP_146930148.1">
    <property type="nucleotide sequence ID" value="NZ_BJUB01000013.1"/>
</dbReference>
<protein>
    <recommendedName>
        <fullName evidence="2">Glyoxalase-like domain-containing protein</fullName>
    </recommendedName>
</protein>
<dbReference type="OrthoDB" id="5524593at2"/>